<dbReference type="PANTHER" id="PTHR36834">
    <property type="entry name" value="MEMBRANE PROTEIN-RELATED"/>
    <property type="match status" value="1"/>
</dbReference>
<dbReference type="Proteomes" id="UP001597018">
    <property type="component" value="Unassembled WGS sequence"/>
</dbReference>
<feature type="transmembrane region" description="Helical" evidence="5">
    <location>
        <begin position="212"/>
        <end position="233"/>
    </location>
</feature>
<feature type="transmembrane region" description="Helical" evidence="5">
    <location>
        <begin position="253"/>
        <end position="273"/>
    </location>
</feature>
<dbReference type="InterPro" id="IPR006976">
    <property type="entry name" value="VanZ-like"/>
</dbReference>
<feature type="domain" description="RDD" evidence="7">
    <location>
        <begin position="208"/>
        <end position="325"/>
    </location>
</feature>
<comment type="caution">
    <text evidence="8">The sequence shown here is derived from an EMBL/GenBank/DDBJ whole genome shotgun (WGS) entry which is preliminary data.</text>
</comment>
<evidence type="ECO:0000256" key="3">
    <source>
        <dbReference type="ARBA" id="ARBA00022989"/>
    </source>
</evidence>
<feature type="transmembrane region" description="Helical" evidence="5">
    <location>
        <begin position="132"/>
        <end position="159"/>
    </location>
</feature>
<evidence type="ECO:0000256" key="5">
    <source>
        <dbReference type="SAM" id="Phobius"/>
    </source>
</evidence>
<evidence type="ECO:0000313" key="8">
    <source>
        <dbReference type="EMBL" id="MFD0922258.1"/>
    </source>
</evidence>
<gene>
    <name evidence="8" type="ORF">ACFQ16_21140</name>
</gene>
<protein>
    <submittedName>
        <fullName evidence="8">VanZ family protein</fullName>
    </submittedName>
</protein>
<feature type="transmembrane region" description="Helical" evidence="5">
    <location>
        <begin position="107"/>
        <end position="125"/>
    </location>
</feature>
<sequence>MGSRVLPAVFATFYAVVFAVLLFVPYVAREYRRRGELGAWTAVLRFAALLYLCGLVDYVLSPLPPITPGFCRFVGEMRPQWEPLRSFRGVRPPGDWNGVVALLAHDSVQQFVLNIALFVPLGILARRLLRRGVFVVGAIGFATSLLIELTQLTGVWGVYPCPYRLFDVDDLIANTCGAVLGRFAAPAVRLLPVRPSGLLPTQPRPVTRFRRLTGMCCDLLVLWWIGSGAAKLVDIGLRTGVLQHRWWLDATALWFGPALFLLLVAVVGGSTPGQHAVRLRPVAASGRRPSPVAVLRRWSVGVGGLGLVQGALNLAGLSSVWLAVTAVWCAVHAVGVFRNRDHRGISGRFAGLHVVDAREPRQQPTVAAAT</sequence>
<reference evidence="9" key="1">
    <citation type="journal article" date="2019" name="Int. J. Syst. Evol. Microbiol.">
        <title>The Global Catalogue of Microorganisms (GCM) 10K type strain sequencing project: providing services to taxonomists for standard genome sequencing and annotation.</title>
        <authorList>
            <consortium name="The Broad Institute Genomics Platform"/>
            <consortium name="The Broad Institute Genome Sequencing Center for Infectious Disease"/>
            <person name="Wu L."/>
            <person name="Ma J."/>
        </authorList>
    </citation>
    <scope>NUCLEOTIDE SEQUENCE [LARGE SCALE GENOMIC DNA]</scope>
    <source>
        <strain evidence="9">CCUG 56401</strain>
    </source>
</reference>
<comment type="subcellular location">
    <subcellularLocation>
        <location evidence="1">Membrane</location>
        <topology evidence="1">Multi-pass membrane protein</topology>
    </subcellularLocation>
</comment>
<evidence type="ECO:0000259" key="6">
    <source>
        <dbReference type="Pfam" id="PF04892"/>
    </source>
</evidence>
<dbReference type="Pfam" id="PF06271">
    <property type="entry name" value="RDD"/>
    <property type="match status" value="1"/>
</dbReference>
<evidence type="ECO:0000256" key="4">
    <source>
        <dbReference type="ARBA" id="ARBA00023136"/>
    </source>
</evidence>
<feature type="transmembrane region" description="Helical" evidence="5">
    <location>
        <begin position="6"/>
        <end position="27"/>
    </location>
</feature>
<dbReference type="EMBL" id="JBHTIW010000019">
    <property type="protein sequence ID" value="MFD0922258.1"/>
    <property type="molecule type" value="Genomic_DNA"/>
</dbReference>
<feature type="transmembrane region" description="Helical" evidence="5">
    <location>
        <begin position="318"/>
        <end position="337"/>
    </location>
</feature>
<feature type="transmembrane region" description="Helical" evidence="5">
    <location>
        <begin position="39"/>
        <end position="60"/>
    </location>
</feature>
<dbReference type="InterPro" id="IPR010432">
    <property type="entry name" value="RDD"/>
</dbReference>
<keyword evidence="3 5" id="KW-1133">Transmembrane helix</keyword>
<dbReference type="Pfam" id="PF04892">
    <property type="entry name" value="VanZ"/>
    <property type="match status" value="1"/>
</dbReference>
<name>A0ABW3FWU9_9PSEU</name>
<organism evidence="8 9">
    <name type="scientific">Saccharopolyspora rosea</name>
    <dbReference type="NCBI Taxonomy" id="524884"/>
    <lineage>
        <taxon>Bacteria</taxon>
        <taxon>Bacillati</taxon>
        <taxon>Actinomycetota</taxon>
        <taxon>Actinomycetes</taxon>
        <taxon>Pseudonocardiales</taxon>
        <taxon>Pseudonocardiaceae</taxon>
        <taxon>Saccharopolyspora</taxon>
    </lineage>
</organism>
<evidence type="ECO:0000259" key="7">
    <source>
        <dbReference type="Pfam" id="PF06271"/>
    </source>
</evidence>
<keyword evidence="4 5" id="KW-0472">Membrane</keyword>
<dbReference type="RefSeq" id="WP_263248963.1">
    <property type="nucleotide sequence ID" value="NZ_BAABLT010000004.1"/>
</dbReference>
<proteinExistence type="predicted"/>
<keyword evidence="9" id="KW-1185">Reference proteome</keyword>
<evidence type="ECO:0000313" key="9">
    <source>
        <dbReference type="Proteomes" id="UP001597018"/>
    </source>
</evidence>
<accession>A0ABW3FWU9</accession>
<dbReference type="InterPro" id="IPR053150">
    <property type="entry name" value="Teicoplanin_resist-assoc"/>
</dbReference>
<dbReference type="PANTHER" id="PTHR36834:SF1">
    <property type="entry name" value="INTEGRAL MEMBRANE PROTEIN"/>
    <property type="match status" value="1"/>
</dbReference>
<keyword evidence="2 5" id="KW-0812">Transmembrane</keyword>
<evidence type="ECO:0000256" key="1">
    <source>
        <dbReference type="ARBA" id="ARBA00004141"/>
    </source>
</evidence>
<feature type="domain" description="VanZ-like" evidence="6">
    <location>
        <begin position="49"/>
        <end position="185"/>
    </location>
</feature>
<evidence type="ECO:0000256" key="2">
    <source>
        <dbReference type="ARBA" id="ARBA00022692"/>
    </source>
</evidence>